<dbReference type="PANTHER" id="PTHR43798">
    <property type="entry name" value="MONOACYLGLYCEROL LIPASE"/>
    <property type="match status" value="1"/>
</dbReference>
<dbReference type="OrthoDB" id="7531at2157"/>
<sequence length="277" mass="31091">MPFLSSPSNSVSTYYEDHGDARSYPLVLIHPIGGNILIWDYEIQLLLKSGFRVIAYELRGHHRTNMGKTGAYTMQDLIDDLRRLLEHLNIGKCTIIGHSIGGIISSMYAAQHPGKVDAIIMINGSPKKFQEKDLEKHFRTREVAITQGMKALAEHKLVSLDEARDLFADKRHADFFREVFTKTSVEGFVAATVALYTIPGNVVQGLRASGCKVFAIVGSDDDVFMRLIKETKEEIPEMELRVLQGSDHWVVIEKPKEMYDILMGFLAIVTKDVKPVG</sequence>
<protein>
    <submittedName>
        <fullName evidence="2">Putative alpha/beta hydrolase fold protein</fullName>
    </submittedName>
</protein>
<keyword evidence="3" id="KW-1185">Reference proteome</keyword>
<dbReference type="GO" id="GO:0016787">
    <property type="term" value="F:hydrolase activity"/>
    <property type="evidence" value="ECO:0007669"/>
    <property type="project" value="UniProtKB-KW"/>
</dbReference>
<proteinExistence type="evidence at protein level"/>
<feature type="domain" description="AB hydrolase-1" evidence="1">
    <location>
        <begin position="24"/>
        <end position="255"/>
    </location>
</feature>
<evidence type="ECO:0000313" key="3">
    <source>
        <dbReference type="Proteomes" id="UP000008037"/>
    </source>
</evidence>
<reference evidence="4" key="2">
    <citation type="submission" date="2015-06" db="PDB data bank">
        <title>Hydrolytic Potential of the Ammonia-Oxidizing Thaumarchaeon Nitrososphaera Gargenis - Crystal Structure and Activity Profiles of Carboxylesterases Linked to Their Metabolic Function.</title>
        <authorList>
            <person name="Chow J."/>
            <person name="Kaljunen H."/>
            <person name="Nittinger E."/>
            <person name="Spieck E."/>
            <person name="Rarey M."/>
            <person name="Mueller-Dieckmann J."/>
            <person name="Streit W.R."/>
        </authorList>
    </citation>
    <scope>X-RAY CRYSTALLOGRAPHY (1.50 ANGSTROMS)</scope>
</reference>
<dbReference type="STRING" id="1237085.Ngar_c30910"/>
<dbReference type="InterPro" id="IPR000639">
    <property type="entry name" value="Epox_hydrolase-like"/>
</dbReference>
<accession>K0IM51</accession>
<dbReference type="GeneID" id="13796901"/>
<keyword evidence="4" id="KW-0002">3D-structure</keyword>
<dbReference type="BioCyc" id="CNIT1237085:G1324-3091-MONOMER"/>
<dbReference type="InterPro" id="IPR029058">
    <property type="entry name" value="AB_hydrolase_fold"/>
</dbReference>
<dbReference type="PRINTS" id="PR00111">
    <property type="entry name" value="ABHYDROLASE"/>
</dbReference>
<dbReference type="InterPro" id="IPR000073">
    <property type="entry name" value="AB_hydrolase_1"/>
</dbReference>
<dbReference type="SMR" id="K0IM51"/>
<dbReference type="Pfam" id="PF00561">
    <property type="entry name" value="Abhydrolase_1"/>
    <property type="match status" value="1"/>
</dbReference>
<dbReference type="FunCoup" id="K0IM51">
    <property type="interactions" value="35"/>
</dbReference>
<dbReference type="PRINTS" id="PR00412">
    <property type="entry name" value="EPOXHYDRLASE"/>
</dbReference>
<keyword evidence="2" id="KW-0378">Hydrolase</keyword>
<dbReference type="KEGG" id="nga:Ngar_c30910"/>
<dbReference type="PDB" id="5A62">
    <property type="method" value="X-ray"/>
    <property type="resolution" value="1.50 A"/>
    <property type="chains" value="A=1-277"/>
</dbReference>
<dbReference type="HOGENOM" id="CLU_020336_53_0_2"/>
<organism evidence="2 3">
    <name type="scientific">Nitrososphaera gargensis (strain Ga9.2)</name>
    <dbReference type="NCBI Taxonomy" id="1237085"/>
    <lineage>
        <taxon>Archaea</taxon>
        <taxon>Nitrososphaerota</taxon>
        <taxon>Nitrososphaeria</taxon>
        <taxon>Nitrososphaerales</taxon>
        <taxon>Nitrososphaeraceae</taxon>
        <taxon>Nitrososphaera</taxon>
    </lineage>
</organism>
<dbReference type="RefSeq" id="WP_015020541.1">
    <property type="nucleotide sequence ID" value="NC_018719.1"/>
</dbReference>
<dbReference type="PDBsum" id="5A62"/>
<name>K0IM51_NITGG</name>
<dbReference type="AlphaFoldDB" id="K0IM51"/>
<evidence type="ECO:0000313" key="2">
    <source>
        <dbReference type="EMBL" id="AFU60007.1"/>
    </source>
</evidence>
<dbReference type="InParanoid" id="K0IM51"/>
<evidence type="ECO:0007829" key="4">
    <source>
        <dbReference type="PDB" id="5A62"/>
    </source>
</evidence>
<dbReference type="EMBL" id="CP002408">
    <property type="protein sequence ID" value="AFU60007.1"/>
    <property type="molecule type" value="Genomic_DNA"/>
</dbReference>
<dbReference type="Proteomes" id="UP000008037">
    <property type="component" value="Chromosome"/>
</dbReference>
<dbReference type="Gene3D" id="3.40.50.1820">
    <property type="entry name" value="alpha/beta hydrolase"/>
    <property type="match status" value="1"/>
</dbReference>
<dbReference type="ESTHER" id="nitgg-k0im51">
    <property type="family name" value="6_AlphaBeta_hydrolase"/>
</dbReference>
<dbReference type="SUPFAM" id="SSF53474">
    <property type="entry name" value="alpha/beta-Hydrolases"/>
    <property type="match status" value="1"/>
</dbReference>
<evidence type="ECO:0000259" key="1">
    <source>
        <dbReference type="Pfam" id="PF00561"/>
    </source>
</evidence>
<gene>
    <name evidence="2" type="ordered locus">Ngar_c30910</name>
</gene>
<dbReference type="InterPro" id="IPR050266">
    <property type="entry name" value="AB_hydrolase_sf"/>
</dbReference>
<reference evidence="2" key="1">
    <citation type="journal article" date="2012" name="Environ. Microbiol.">
        <title>The genome of the ammonia-oxidizing Candidatus Nitrososphaera gargensis: insights into metabolic versatility and environmental adaptations.</title>
        <authorList>
            <person name="Spang A."/>
            <person name="Poehlein A."/>
            <person name="Offre P."/>
            <person name="Zumbragel S."/>
            <person name="Haider S."/>
            <person name="Rychlik N."/>
            <person name="Nowka B."/>
            <person name="Schmeisser C."/>
            <person name="Lebedeva E.V."/>
            <person name="Rattei T."/>
            <person name="Bohm C."/>
            <person name="Schmid M."/>
            <person name="Galushko A."/>
            <person name="Hatzenpichler R."/>
            <person name="Weinmaier T."/>
            <person name="Daniel R."/>
            <person name="Schleper C."/>
            <person name="Spieck E."/>
            <person name="Streit W."/>
            <person name="Wagner M."/>
        </authorList>
    </citation>
    <scope>NUCLEOTIDE SEQUENCE [LARGE SCALE GENOMIC DNA]</scope>
    <source>
        <strain evidence="2">Enrichment culture Ga9.2</strain>
    </source>
</reference>